<protein>
    <recommendedName>
        <fullName evidence="4">AmmeMemoRadiSam system protein B</fullName>
    </recommendedName>
</protein>
<evidence type="ECO:0000256" key="1">
    <source>
        <dbReference type="ARBA" id="ARBA00006315"/>
    </source>
</evidence>
<dbReference type="Gene3D" id="3.40.830.10">
    <property type="entry name" value="LigB-like"/>
    <property type="match status" value="1"/>
</dbReference>
<evidence type="ECO:0000313" key="2">
    <source>
        <dbReference type="EMBL" id="KRP32858.1"/>
    </source>
</evidence>
<name>A0A0R2X9W3_9BACT</name>
<gene>
    <name evidence="2" type="ORF">ABS32_02225</name>
</gene>
<organism evidence="2 3">
    <name type="scientific">Verrucomicrobia subdivision 6 bacterium BACL9 MAG-120820-bin42</name>
    <dbReference type="NCBI Taxonomy" id="1655634"/>
    <lineage>
        <taxon>Bacteria</taxon>
        <taxon>Pseudomonadati</taxon>
        <taxon>Verrucomicrobiota</taxon>
        <taxon>Verrucomicrobiia</taxon>
        <taxon>Verrucomicrobiales</taxon>
        <taxon>Verrucomicrobia subdivision 6</taxon>
    </lineage>
</organism>
<dbReference type="Proteomes" id="UP000051557">
    <property type="component" value="Unassembled WGS sequence"/>
</dbReference>
<dbReference type="PANTHER" id="PTHR11060">
    <property type="entry name" value="PROTEIN MEMO1"/>
    <property type="match status" value="1"/>
</dbReference>
<dbReference type="InterPro" id="IPR002737">
    <property type="entry name" value="MEMO1_fam"/>
</dbReference>
<evidence type="ECO:0000313" key="3">
    <source>
        <dbReference type="Proteomes" id="UP000051557"/>
    </source>
</evidence>
<accession>A0A0R2X9W3</accession>
<dbReference type="AlphaFoldDB" id="A0A0R2X9W3"/>
<proteinExistence type="inferred from homology"/>
<dbReference type="NCBIfam" id="TIGR04336">
    <property type="entry name" value="AmmeMemoSam_B"/>
    <property type="match status" value="1"/>
</dbReference>
<dbReference type="PANTHER" id="PTHR11060:SF0">
    <property type="entry name" value="PROTEIN MEMO1"/>
    <property type="match status" value="1"/>
</dbReference>
<reference evidence="2 3" key="1">
    <citation type="submission" date="2015-10" db="EMBL/GenBank/DDBJ databases">
        <title>Metagenome-Assembled Genomes uncover a global brackish microbiome.</title>
        <authorList>
            <person name="Hugerth L.W."/>
            <person name="Larsson J."/>
            <person name="Alneberg J."/>
            <person name="Lindh M.V."/>
            <person name="Legrand C."/>
            <person name="Pinhassi J."/>
            <person name="Andersson A.F."/>
        </authorList>
    </citation>
    <scope>NUCLEOTIDE SEQUENCE [LARGE SCALE GENOMIC DNA]</scope>
    <source>
        <strain evidence="2">BACL9 MAG-120820-bin42</strain>
    </source>
</reference>
<comment type="caution">
    <text evidence="2">The sequence shown here is derived from an EMBL/GenBank/DDBJ whole genome shotgun (WGS) entry which is preliminary data.</text>
</comment>
<dbReference type="CDD" id="cd07361">
    <property type="entry name" value="MEMO_like"/>
    <property type="match status" value="1"/>
</dbReference>
<dbReference type="EMBL" id="LIDM01000052">
    <property type="protein sequence ID" value="KRP32858.1"/>
    <property type="molecule type" value="Genomic_DNA"/>
</dbReference>
<dbReference type="Pfam" id="PF01875">
    <property type="entry name" value="Memo"/>
    <property type="match status" value="1"/>
</dbReference>
<comment type="similarity">
    <text evidence="1">Belongs to the MEMO1 family.</text>
</comment>
<sequence length="315" mass="35031">MDRCRIPPSEGLTPAPTQLQARCAGSCYPADPREILQTFAQALEKVSPTKKLDHDLRYPIVPHIDFRVNFDLYAQTYALWRDARWFPSRIVILGVGHRCPAEIACHPLGFRSALGEVSPDRDLFSSLSASCPFPIDQETRGFQGEHSIEFVVLWLQVLRDLFFPDRSFTVLPILCGGFQSAVARKSPPASSSPEALFARALATFSKDPGTAFVASIDGCHVGPRFEHPFAADTKVRAQVANWEKKLWTLASSDTLSDFFAHLGQNQNEYYFDGVGVLHTLLAGHKLKAKTQAPVQWFEPADQSMVSFSRGHLIPC</sequence>
<evidence type="ECO:0008006" key="4">
    <source>
        <dbReference type="Google" id="ProtNLM"/>
    </source>
</evidence>